<keyword evidence="14" id="KW-1185">Reference proteome</keyword>
<dbReference type="PANTHER" id="PTHR46062">
    <property type="entry name" value="STEROL REGULATORY ELEMENT-BINDING PROTEIN"/>
    <property type="match status" value="1"/>
</dbReference>
<evidence type="ECO:0000256" key="3">
    <source>
        <dbReference type="ARBA" id="ARBA00022692"/>
    </source>
</evidence>
<gene>
    <name evidence="13" type="ORF">TBRA_LOCUS699</name>
</gene>
<dbReference type="GO" id="GO:0000981">
    <property type="term" value="F:DNA-binding transcription factor activity, RNA polymerase II-specific"/>
    <property type="evidence" value="ECO:0007669"/>
    <property type="project" value="TreeGrafter"/>
</dbReference>
<dbReference type="AlphaFoldDB" id="A0A6H5HZW5"/>
<protein>
    <recommendedName>
        <fullName evidence="12">BHLH domain-containing protein</fullName>
    </recommendedName>
</protein>
<dbReference type="GO" id="GO:0046983">
    <property type="term" value="F:protein dimerization activity"/>
    <property type="evidence" value="ECO:0007669"/>
    <property type="project" value="InterPro"/>
</dbReference>
<evidence type="ECO:0000256" key="11">
    <source>
        <dbReference type="SAM" id="MobiDB-lite"/>
    </source>
</evidence>
<feature type="domain" description="BHLH" evidence="12">
    <location>
        <begin position="220"/>
        <end position="270"/>
    </location>
</feature>
<evidence type="ECO:0000256" key="8">
    <source>
        <dbReference type="ARBA" id="ARBA00023136"/>
    </source>
</evidence>
<feature type="compositionally biased region" description="Polar residues" evidence="11">
    <location>
        <begin position="1"/>
        <end position="12"/>
    </location>
</feature>
<dbReference type="InterPro" id="IPR011598">
    <property type="entry name" value="bHLH_dom"/>
</dbReference>
<evidence type="ECO:0000256" key="1">
    <source>
        <dbReference type="ARBA" id="ARBA00004123"/>
    </source>
</evidence>
<comment type="subcellular location">
    <subcellularLocation>
        <location evidence="2">Endoplasmic reticulum membrane</location>
        <topology evidence="2">Multi-pass membrane protein</topology>
    </subcellularLocation>
    <subcellularLocation>
        <location evidence="1">Nucleus</location>
    </subcellularLocation>
</comment>
<keyword evidence="7" id="KW-0238">DNA-binding</keyword>
<name>A0A6H5HZW5_9HYME</name>
<evidence type="ECO:0000256" key="5">
    <source>
        <dbReference type="ARBA" id="ARBA00022989"/>
    </source>
</evidence>
<evidence type="ECO:0000313" key="13">
    <source>
        <dbReference type="EMBL" id="CAB0028543.1"/>
    </source>
</evidence>
<keyword evidence="10" id="KW-0539">Nucleus</keyword>
<evidence type="ECO:0000313" key="14">
    <source>
        <dbReference type="Proteomes" id="UP000479190"/>
    </source>
</evidence>
<keyword evidence="6" id="KW-0805">Transcription regulation</keyword>
<keyword evidence="9" id="KW-0804">Transcription</keyword>
<organism evidence="13 14">
    <name type="scientific">Trichogramma brassicae</name>
    <dbReference type="NCBI Taxonomy" id="86971"/>
    <lineage>
        <taxon>Eukaryota</taxon>
        <taxon>Metazoa</taxon>
        <taxon>Ecdysozoa</taxon>
        <taxon>Arthropoda</taxon>
        <taxon>Hexapoda</taxon>
        <taxon>Insecta</taxon>
        <taxon>Pterygota</taxon>
        <taxon>Neoptera</taxon>
        <taxon>Endopterygota</taxon>
        <taxon>Hymenoptera</taxon>
        <taxon>Apocrita</taxon>
        <taxon>Proctotrupomorpha</taxon>
        <taxon>Chalcidoidea</taxon>
        <taxon>Trichogrammatidae</taxon>
        <taxon>Trichogramma</taxon>
    </lineage>
</organism>
<reference evidence="13 14" key="1">
    <citation type="submission" date="2020-02" db="EMBL/GenBank/DDBJ databases">
        <authorList>
            <person name="Ferguson B K."/>
        </authorList>
    </citation>
    <scope>NUCLEOTIDE SEQUENCE [LARGE SCALE GENOMIC DNA]</scope>
</reference>
<dbReference type="PANTHER" id="PTHR46062:SF1">
    <property type="entry name" value="LP12374P"/>
    <property type="match status" value="1"/>
</dbReference>
<evidence type="ECO:0000256" key="6">
    <source>
        <dbReference type="ARBA" id="ARBA00023015"/>
    </source>
</evidence>
<keyword evidence="5" id="KW-1133">Transmembrane helix</keyword>
<evidence type="ECO:0000259" key="12">
    <source>
        <dbReference type="PROSITE" id="PS50888"/>
    </source>
</evidence>
<evidence type="ECO:0000256" key="7">
    <source>
        <dbReference type="ARBA" id="ARBA00023125"/>
    </source>
</evidence>
<keyword evidence="3" id="KW-0812">Transmembrane</keyword>
<dbReference type="Gene3D" id="4.10.280.10">
    <property type="entry name" value="Helix-loop-helix DNA-binding domain"/>
    <property type="match status" value="1"/>
</dbReference>
<evidence type="ECO:0000256" key="10">
    <source>
        <dbReference type="ARBA" id="ARBA00023242"/>
    </source>
</evidence>
<evidence type="ECO:0000256" key="2">
    <source>
        <dbReference type="ARBA" id="ARBA00004477"/>
    </source>
</evidence>
<dbReference type="GO" id="GO:0005634">
    <property type="term" value="C:nucleus"/>
    <property type="evidence" value="ECO:0007669"/>
    <property type="project" value="UniProtKB-SubCell"/>
</dbReference>
<dbReference type="GO" id="GO:0000978">
    <property type="term" value="F:RNA polymerase II cis-regulatory region sequence-specific DNA binding"/>
    <property type="evidence" value="ECO:0007669"/>
    <property type="project" value="TreeGrafter"/>
</dbReference>
<dbReference type="PROSITE" id="PS50888">
    <property type="entry name" value="BHLH"/>
    <property type="match status" value="1"/>
</dbReference>
<feature type="region of interest" description="Disordered" evidence="11">
    <location>
        <begin position="1"/>
        <end position="110"/>
    </location>
</feature>
<accession>A0A6H5HZW5</accession>
<evidence type="ECO:0000256" key="4">
    <source>
        <dbReference type="ARBA" id="ARBA00022824"/>
    </source>
</evidence>
<dbReference type="OrthoDB" id="2133190at2759"/>
<dbReference type="SMART" id="SM00353">
    <property type="entry name" value="HLH"/>
    <property type="match status" value="1"/>
</dbReference>
<keyword evidence="4" id="KW-0256">Endoplasmic reticulum</keyword>
<dbReference type="Pfam" id="PF00010">
    <property type="entry name" value="HLH"/>
    <property type="match status" value="1"/>
</dbReference>
<keyword evidence="8" id="KW-0472">Membrane</keyword>
<dbReference type="Proteomes" id="UP000479190">
    <property type="component" value="Unassembled WGS sequence"/>
</dbReference>
<dbReference type="EMBL" id="CADCXV010000158">
    <property type="protein sequence ID" value="CAB0028543.1"/>
    <property type="molecule type" value="Genomic_DNA"/>
</dbReference>
<dbReference type="InterPro" id="IPR036638">
    <property type="entry name" value="HLH_DNA-bd_sf"/>
</dbReference>
<feature type="compositionally biased region" description="Low complexity" evidence="11">
    <location>
        <begin position="16"/>
        <end position="110"/>
    </location>
</feature>
<proteinExistence type="predicted"/>
<evidence type="ECO:0000256" key="9">
    <source>
        <dbReference type="ARBA" id="ARBA00023163"/>
    </source>
</evidence>
<sequence length="380" mass="41638">MDHTVPIQQGQEQLHPPLQSQISQIQQQPSPMQTQPSLMQSQSPLMQSQSSLMQSQSSPMQSQPSPMQSQPSPMQSQPSPMQSQPSPIQSQPSPMQLQAGPIQSQNSSIQSQSAVFGQHYTIAQNVNFNVPPVVALAPVSTQSRQLLLPAKLIKSEPVVYSGASQNVNGKQVQHQIHTLVNTGNGTVLATGIPLVLDTDKVQISRINTNTSSSPPKVKEVKRSAHNAIERRYRTSINDKIIELKNIVVGVDAKLNKSAILRKTIDYIRVFLYEATTRIMAGATPVKTQILLDRSLHHRNSRSSIICGKDRSHEHGGGDREHAAALCLACRHLPVLLLASPGERAGMLTEAAKTLERLGDRKRLQECYELIKQLTPAISSN</sequence>
<dbReference type="GO" id="GO:0005789">
    <property type="term" value="C:endoplasmic reticulum membrane"/>
    <property type="evidence" value="ECO:0007669"/>
    <property type="project" value="UniProtKB-SubCell"/>
</dbReference>
<dbReference type="SUPFAM" id="SSF47459">
    <property type="entry name" value="HLH, helix-loop-helix DNA-binding domain"/>
    <property type="match status" value="1"/>
</dbReference>